<gene>
    <name evidence="1" type="ORF">LTR37_003352</name>
</gene>
<reference evidence="1" key="1">
    <citation type="submission" date="2023-07" db="EMBL/GenBank/DDBJ databases">
        <title>Black Yeasts Isolated from many extreme environments.</title>
        <authorList>
            <person name="Coleine C."/>
            <person name="Stajich J.E."/>
            <person name="Selbmann L."/>
        </authorList>
    </citation>
    <scope>NUCLEOTIDE SEQUENCE</scope>
    <source>
        <strain evidence="1">CCFEE 5714</strain>
    </source>
</reference>
<protein>
    <submittedName>
        <fullName evidence="1">Uncharacterized protein</fullName>
    </submittedName>
</protein>
<sequence>MVAGQATRTAEKRVVSEQRRHATLAAKSPEEWRLLKERTRATTAAKPPKELSLEEVQTQKDKRSAARKRINAAEAAERKEVSTSTEVTVDLSTLTGAPAPRASTLSDNEVLYQLPIAFDLRDRPRPPNLDKPQHRKARVWGNKRNAPYKYGSLPGRFETLTD</sequence>
<organism evidence="1 2">
    <name type="scientific">Vermiconidia calcicola</name>
    <dbReference type="NCBI Taxonomy" id="1690605"/>
    <lineage>
        <taxon>Eukaryota</taxon>
        <taxon>Fungi</taxon>
        <taxon>Dikarya</taxon>
        <taxon>Ascomycota</taxon>
        <taxon>Pezizomycotina</taxon>
        <taxon>Dothideomycetes</taxon>
        <taxon>Dothideomycetidae</taxon>
        <taxon>Mycosphaerellales</taxon>
        <taxon>Extremaceae</taxon>
        <taxon>Vermiconidia</taxon>
    </lineage>
</organism>
<accession>A0ACC3NRV1</accession>
<proteinExistence type="predicted"/>
<evidence type="ECO:0000313" key="1">
    <source>
        <dbReference type="EMBL" id="KAK3721062.1"/>
    </source>
</evidence>
<name>A0ACC3NRV1_9PEZI</name>
<evidence type="ECO:0000313" key="2">
    <source>
        <dbReference type="Proteomes" id="UP001281147"/>
    </source>
</evidence>
<comment type="caution">
    <text evidence="1">The sequence shown here is derived from an EMBL/GenBank/DDBJ whole genome shotgun (WGS) entry which is preliminary data.</text>
</comment>
<dbReference type="EMBL" id="JAUTXU010000019">
    <property type="protein sequence ID" value="KAK3721062.1"/>
    <property type="molecule type" value="Genomic_DNA"/>
</dbReference>
<dbReference type="Proteomes" id="UP001281147">
    <property type="component" value="Unassembled WGS sequence"/>
</dbReference>
<keyword evidence="2" id="KW-1185">Reference proteome</keyword>